<dbReference type="PANTHER" id="PTHR13887">
    <property type="entry name" value="GLUTATHIONE S-TRANSFERASE KAPPA"/>
    <property type="match status" value="1"/>
</dbReference>
<dbReference type="EMBL" id="JBHSIS010000002">
    <property type="protein sequence ID" value="MFC4852836.1"/>
    <property type="molecule type" value="Genomic_DNA"/>
</dbReference>
<dbReference type="InterPro" id="IPR036249">
    <property type="entry name" value="Thioredoxin-like_sf"/>
</dbReference>
<dbReference type="Pfam" id="PF13462">
    <property type="entry name" value="Thioredoxin_4"/>
    <property type="match status" value="1"/>
</dbReference>
<organism evidence="8 9">
    <name type="scientific">Actinophytocola glycyrrhizae</name>
    <dbReference type="NCBI Taxonomy" id="2044873"/>
    <lineage>
        <taxon>Bacteria</taxon>
        <taxon>Bacillati</taxon>
        <taxon>Actinomycetota</taxon>
        <taxon>Actinomycetes</taxon>
        <taxon>Pseudonocardiales</taxon>
        <taxon>Pseudonocardiaceae</taxon>
    </lineage>
</organism>
<evidence type="ECO:0000313" key="8">
    <source>
        <dbReference type="EMBL" id="MFC4852836.1"/>
    </source>
</evidence>
<comment type="caution">
    <text evidence="8">The sequence shown here is derived from an EMBL/GenBank/DDBJ whole genome shotgun (WGS) entry which is preliminary data.</text>
</comment>
<evidence type="ECO:0000256" key="4">
    <source>
        <dbReference type="ARBA" id="ARBA00023157"/>
    </source>
</evidence>
<keyword evidence="3" id="KW-0560">Oxidoreductase</keyword>
<dbReference type="SUPFAM" id="SSF52833">
    <property type="entry name" value="Thioredoxin-like"/>
    <property type="match status" value="1"/>
</dbReference>
<evidence type="ECO:0000313" key="9">
    <source>
        <dbReference type="Proteomes" id="UP001595859"/>
    </source>
</evidence>
<keyword evidence="6" id="KW-1133">Transmembrane helix</keyword>
<protein>
    <submittedName>
        <fullName evidence="8">DsbA family protein</fullName>
    </submittedName>
</protein>
<name>A0ABV9RWI3_9PSEU</name>
<dbReference type="InterPro" id="IPR012336">
    <property type="entry name" value="Thioredoxin-like_fold"/>
</dbReference>
<keyword evidence="6" id="KW-0812">Transmembrane</keyword>
<evidence type="ECO:0000256" key="6">
    <source>
        <dbReference type="SAM" id="Phobius"/>
    </source>
</evidence>
<proteinExistence type="inferred from homology"/>
<keyword evidence="9" id="KW-1185">Reference proteome</keyword>
<keyword evidence="5" id="KW-0676">Redox-active center</keyword>
<accession>A0ABV9RWI3</accession>
<keyword evidence="2" id="KW-0732">Signal</keyword>
<evidence type="ECO:0000259" key="7">
    <source>
        <dbReference type="Pfam" id="PF13462"/>
    </source>
</evidence>
<evidence type="ECO:0000256" key="5">
    <source>
        <dbReference type="ARBA" id="ARBA00023284"/>
    </source>
</evidence>
<gene>
    <name evidence="8" type="ORF">ACFPCV_04910</name>
</gene>
<dbReference type="CDD" id="cd02972">
    <property type="entry name" value="DsbA_family"/>
    <property type="match status" value="1"/>
</dbReference>
<keyword evidence="4" id="KW-1015">Disulfide bond</keyword>
<evidence type="ECO:0000256" key="1">
    <source>
        <dbReference type="ARBA" id="ARBA00005791"/>
    </source>
</evidence>
<reference evidence="9" key="1">
    <citation type="journal article" date="2019" name="Int. J. Syst. Evol. Microbiol.">
        <title>The Global Catalogue of Microorganisms (GCM) 10K type strain sequencing project: providing services to taxonomists for standard genome sequencing and annotation.</title>
        <authorList>
            <consortium name="The Broad Institute Genomics Platform"/>
            <consortium name="The Broad Institute Genome Sequencing Center for Infectious Disease"/>
            <person name="Wu L."/>
            <person name="Ma J."/>
        </authorList>
    </citation>
    <scope>NUCLEOTIDE SEQUENCE [LARGE SCALE GENOMIC DNA]</scope>
    <source>
        <strain evidence="9">ZS-22-S1</strain>
    </source>
</reference>
<dbReference type="PANTHER" id="PTHR13887:SF14">
    <property type="entry name" value="DISULFIDE BOND FORMATION PROTEIN D"/>
    <property type="match status" value="1"/>
</dbReference>
<feature type="domain" description="Thioredoxin-like fold" evidence="7">
    <location>
        <begin position="81"/>
        <end position="251"/>
    </location>
</feature>
<comment type="similarity">
    <text evidence="1">Belongs to the thioredoxin family. DsbA subfamily.</text>
</comment>
<evidence type="ECO:0000256" key="2">
    <source>
        <dbReference type="ARBA" id="ARBA00022729"/>
    </source>
</evidence>
<feature type="transmembrane region" description="Helical" evidence="6">
    <location>
        <begin position="27"/>
        <end position="48"/>
    </location>
</feature>
<dbReference type="Proteomes" id="UP001595859">
    <property type="component" value="Unassembled WGS sequence"/>
</dbReference>
<dbReference type="RefSeq" id="WP_378054789.1">
    <property type="nucleotide sequence ID" value="NZ_JBHSIS010000002.1"/>
</dbReference>
<evidence type="ECO:0000256" key="3">
    <source>
        <dbReference type="ARBA" id="ARBA00023002"/>
    </source>
</evidence>
<sequence length="263" mass="28490">MRSPRQTMSRRARTAIRRAPGDGVGRATIAMIVVVLLIATTVIGGVLWRADQKQSATKGPIPAVTSAPDDLLVGFEPSTVSVLVGPAEAPTTIHVYEDFLCPACRRFEHRYGERLHDAVERGEVKVAYHLVNLLDNRSDPPGYSLRAANAALAVAVHSAPHFPDFHRSLFAAQPDQGSRGYSDNQLVGLAERLGAVGPELTDAITNGAKTDEIERALREARNDPALRRTTSDGRSYFAVPTVTVNGRLVEDIQRGWLDPISPA</sequence>
<keyword evidence="6" id="KW-0472">Membrane</keyword>
<dbReference type="Gene3D" id="3.40.30.10">
    <property type="entry name" value="Glutaredoxin"/>
    <property type="match status" value="1"/>
</dbReference>